<dbReference type="GeneID" id="130460629"/>
<gene>
    <name evidence="3" type="primary">LOC130460629</name>
</gene>
<reference evidence="3" key="2">
    <citation type="submission" date="2025-08" db="UniProtKB">
        <authorList>
            <consortium name="RefSeq"/>
        </authorList>
    </citation>
    <scope>IDENTIFICATION</scope>
    <source>
        <tissue evidence="3">Leaf</tissue>
    </source>
</reference>
<dbReference type="RefSeq" id="XP_056683935.1">
    <property type="nucleotide sequence ID" value="XM_056827957.1"/>
</dbReference>
<dbReference type="InterPro" id="IPR013083">
    <property type="entry name" value="Znf_RING/FYVE/PHD"/>
</dbReference>
<evidence type="ECO:0000256" key="1">
    <source>
        <dbReference type="SAM" id="MobiDB-lite"/>
    </source>
</evidence>
<organism evidence="2 3">
    <name type="scientific">Spinacia oleracea</name>
    <name type="common">Spinach</name>
    <dbReference type="NCBI Taxonomy" id="3562"/>
    <lineage>
        <taxon>Eukaryota</taxon>
        <taxon>Viridiplantae</taxon>
        <taxon>Streptophyta</taxon>
        <taxon>Embryophyta</taxon>
        <taxon>Tracheophyta</taxon>
        <taxon>Spermatophyta</taxon>
        <taxon>Magnoliopsida</taxon>
        <taxon>eudicotyledons</taxon>
        <taxon>Gunneridae</taxon>
        <taxon>Pentapetalae</taxon>
        <taxon>Caryophyllales</taxon>
        <taxon>Chenopodiaceae</taxon>
        <taxon>Chenopodioideae</taxon>
        <taxon>Anserineae</taxon>
        <taxon>Spinacia</taxon>
    </lineage>
</organism>
<dbReference type="Gene3D" id="3.30.40.10">
    <property type="entry name" value="Zinc/RING finger domain, C3HC4 (zinc finger)"/>
    <property type="match status" value="1"/>
</dbReference>
<sequence>MLAFPCKTSSAILDPLGCAVTDRKNMGQPRRSPRNKGKRSSILDEGGQSKEAKNGIPAPAANQGKKKNTMKVKKSNTEVIGCYICGNSGFSNALIDCLKCSVMVAHQYCVVYHQELMRSILGIVGTVLHQQNPRNVRVKVR</sequence>
<reference evidence="2" key="1">
    <citation type="journal article" date="2021" name="Nat. Commun.">
        <title>Genomic analyses provide insights into spinach domestication and the genetic basis of agronomic traits.</title>
        <authorList>
            <person name="Cai X."/>
            <person name="Sun X."/>
            <person name="Xu C."/>
            <person name="Sun H."/>
            <person name="Wang X."/>
            <person name="Ge C."/>
            <person name="Zhang Z."/>
            <person name="Wang Q."/>
            <person name="Fei Z."/>
            <person name="Jiao C."/>
            <person name="Wang Q."/>
        </authorList>
    </citation>
    <scope>NUCLEOTIDE SEQUENCE [LARGE SCALE GENOMIC DNA]</scope>
    <source>
        <strain evidence="2">cv. Varoflay</strain>
    </source>
</reference>
<keyword evidence="2" id="KW-1185">Reference proteome</keyword>
<accession>A0ABM3QKP8</accession>
<protein>
    <submittedName>
        <fullName evidence="3">Uncharacterized protein isoform X1</fullName>
    </submittedName>
</protein>
<name>A0ABM3QKP8_SPIOL</name>
<proteinExistence type="predicted"/>
<feature type="region of interest" description="Disordered" evidence="1">
    <location>
        <begin position="22"/>
        <end position="70"/>
    </location>
</feature>
<dbReference type="Proteomes" id="UP000813463">
    <property type="component" value="Chromosome 5"/>
</dbReference>
<evidence type="ECO:0000313" key="2">
    <source>
        <dbReference type="Proteomes" id="UP000813463"/>
    </source>
</evidence>
<evidence type="ECO:0000313" key="3">
    <source>
        <dbReference type="RefSeq" id="XP_056683935.1"/>
    </source>
</evidence>